<dbReference type="InterPro" id="IPR032830">
    <property type="entry name" value="XPB/Ssl2_N"/>
</dbReference>
<evidence type="ECO:0000259" key="1">
    <source>
        <dbReference type="Pfam" id="PF13625"/>
    </source>
</evidence>
<gene>
    <name evidence="2" type="ORF">EIM92_13110</name>
</gene>
<proteinExistence type="predicted"/>
<dbReference type="OrthoDB" id="2987331at2"/>
<evidence type="ECO:0000313" key="2">
    <source>
        <dbReference type="EMBL" id="AZK46976.1"/>
    </source>
</evidence>
<sequence length="585" mass="67294">MQGYHQYNEPFAGKGTRKWNINDSHHDLKDLALPARCALELIFRQFAGVPFKLEHLSKAANGRITPADLRAAIPELLRQQYIVSVCKAWGDRLYFIPQELLYLLQQYWIRPGLTPRSSCDVRLVKEAKRGLALDLFRSLVWIACNELPITAKGTIHQRVLTKLSQQIALRQEDVKGLALKYPHQDVYPEHIAIMLDMLLELNIINQGLKVWELNVHELGLWFNLDLAEMNEVLYQRVLLKFVPADTELQHFVFVLSSLEWLEGEWYSYERFITWLQEERLLRPEISEDRQNWMWSWVEAMCGFGWLELGCDHAGGHAFRWMYRPRGKGLSPSASAKPSEDGQTNIRFYIQPDFEIIVPPEVPFAVRWELEVFTESVVTDRLSIYRITNDSVAKGIRLGRSRADILCYLHRYSAGIPNNIASALEEWGSEKGKPGNEVIFPKLDSPTSGAWEQKGNLSEAVIPWGILFCGENMAACRLYDAIPEKAELFPGLEQIPGMWLKMARIYHPSTARQLVSQAIQWQTLLVLQICGEMVEYLPSRLEGGEDWRVSGKLFTPFDPEGYEAMLAPKDWENMYIQLPEIDNSLG</sequence>
<evidence type="ECO:0000313" key="3">
    <source>
        <dbReference type="Proteomes" id="UP000273145"/>
    </source>
</evidence>
<accession>A0A3S8RVF0</accession>
<dbReference type="Pfam" id="PF13625">
    <property type="entry name" value="Helicase_C_3"/>
    <property type="match status" value="1"/>
</dbReference>
<organism evidence="2 3">
    <name type="scientific">Paenibacillus lentus</name>
    <dbReference type="NCBI Taxonomy" id="1338368"/>
    <lineage>
        <taxon>Bacteria</taxon>
        <taxon>Bacillati</taxon>
        <taxon>Bacillota</taxon>
        <taxon>Bacilli</taxon>
        <taxon>Bacillales</taxon>
        <taxon>Paenibacillaceae</taxon>
        <taxon>Paenibacillus</taxon>
    </lineage>
</organism>
<dbReference type="KEGG" id="plen:EIM92_13110"/>
<feature type="domain" description="Helicase XPB/Ssl2 N-terminal" evidence="1">
    <location>
        <begin position="348"/>
        <end position="429"/>
    </location>
</feature>
<dbReference type="EMBL" id="CP034248">
    <property type="protein sequence ID" value="AZK46976.1"/>
    <property type="molecule type" value="Genomic_DNA"/>
</dbReference>
<reference evidence="2 3" key="1">
    <citation type="submission" date="2018-11" db="EMBL/GenBank/DDBJ databases">
        <title>Genome sequencing of Paenibacillus lentus DSM25539(T).</title>
        <authorList>
            <person name="Kook J.-K."/>
            <person name="Park S.-N."/>
            <person name="Lim Y.K."/>
        </authorList>
    </citation>
    <scope>NUCLEOTIDE SEQUENCE [LARGE SCALE GENOMIC DNA]</scope>
    <source>
        <strain evidence="2 3">DSM 25539</strain>
    </source>
</reference>
<keyword evidence="3" id="KW-1185">Reference proteome</keyword>
<name>A0A3S8RVF0_9BACL</name>
<protein>
    <recommendedName>
        <fullName evidence="1">Helicase XPB/Ssl2 N-terminal domain-containing protein</fullName>
    </recommendedName>
</protein>
<dbReference type="AlphaFoldDB" id="A0A3S8RVF0"/>
<dbReference type="Proteomes" id="UP000273145">
    <property type="component" value="Chromosome"/>
</dbReference>